<evidence type="ECO:0000256" key="2">
    <source>
        <dbReference type="ARBA" id="ARBA00022598"/>
    </source>
</evidence>
<dbReference type="Proteomes" id="UP000033881">
    <property type="component" value="Unassembled WGS sequence"/>
</dbReference>
<keyword evidence="4" id="KW-0227">DNA damage</keyword>
<evidence type="ECO:0000256" key="8">
    <source>
        <dbReference type="ARBA" id="ARBA00046002"/>
    </source>
</evidence>
<evidence type="ECO:0000256" key="7">
    <source>
        <dbReference type="ARBA" id="ARBA00034003"/>
    </source>
</evidence>
<dbReference type="STRING" id="1618574.UT24_C0019G0039"/>
<dbReference type="InterPro" id="IPR050326">
    <property type="entry name" value="NAD_dep_DNA_ligaseB"/>
</dbReference>
<dbReference type="EMBL" id="LBWB01000019">
    <property type="protein sequence ID" value="KKQ99999.1"/>
    <property type="molecule type" value="Genomic_DNA"/>
</dbReference>
<evidence type="ECO:0000256" key="6">
    <source>
        <dbReference type="ARBA" id="ARBA00032896"/>
    </source>
</evidence>
<sequence length="376" mass="43815">MIHPKLYHKDKNNRLWEWNVRSERNEVITEHGMVDGKKQEQRYVAQPTNVGKANERTPEQQADFEAEAKWKFQLERKYSLSPEDAEDLVFLPMLAHKFEAKKKHLFKDKTMTKFLGCDMQPKLDGVRCMALKEDGKVVLLSRQGKEWKFVPHINDQLEWLPDGDCLDGELYIHDEEMSFQVITSWCKGKDKKPHPESHRIEYHVYDYPMVANDPNWAIWKNRGKKLAEIPESQNVKIVPTFACEKFEDIAKFHAQFVEEGYEGGIIRLRDGEYSFGQRSDALLKVKSFCDDEYIVVGWTTGKEGSREGNCVIWVCKDNNSDATFQVRPQGTHSDREELTKIADQFVGQRLKVKYFELTDDGIPRFPVGQGFRAEED</sequence>
<dbReference type="PANTHER" id="PTHR47810">
    <property type="entry name" value="DNA LIGASE"/>
    <property type="match status" value="1"/>
</dbReference>
<dbReference type="Gene3D" id="2.40.50.140">
    <property type="entry name" value="Nucleic acid-binding proteins"/>
    <property type="match status" value="1"/>
</dbReference>
<dbReference type="SUPFAM" id="SSF50249">
    <property type="entry name" value="Nucleic acid-binding proteins"/>
    <property type="match status" value="1"/>
</dbReference>
<feature type="domain" description="ATP-dependent DNA ligase family profile" evidence="9">
    <location>
        <begin position="92"/>
        <end position="286"/>
    </location>
</feature>
<dbReference type="InterPro" id="IPR012310">
    <property type="entry name" value="DNA_ligase_ATP-dep_cent"/>
</dbReference>
<evidence type="ECO:0000259" key="10">
    <source>
        <dbReference type="Pfam" id="PF14743"/>
    </source>
</evidence>
<evidence type="ECO:0000256" key="4">
    <source>
        <dbReference type="ARBA" id="ARBA00022763"/>
    </source>
</evidence>
<protein>
    <recommendedName>
        <fullName evidence="6">Polydeoxyribonucleotide synthase [ATP]</fullName>
    </recommendedName>
</protein>
<evidence type="ECO:0000256" key="5">
    <source>
        <dbReference type="ARBA" id="ARBA00023204"/>
    </source>
</evidence>
<reference evidence="11 12" key="1">
    <citation type="journal article" date="2015" name="Nature">
        <title>rRNA introns, odd ribosomes, and small enigmatic genomes across a large radiation of phyla.</title>
        <authorList>
            <person name="Brown C.T."/>
            <person name="Hug L.A."/>
            <person name="Thomas B.C."/>
            <person name="Sharon I."/>
            <person name="Castelle C.J."/>
            <person name="Singh A."/>
            <person name="Wilkins M.J."/>
            <person name="Williams K.H."/>
            <person name="Banfield J.F."/>
        </authorList>
    </citation>
    <scope>NUCLEOTIDE SEQUENCE [LARGE SCALE GENOMIC DNA]</scope>
</reference>
<evidence type="ECO:0000313" key="12">
    <source>
        <dbReference type="Proteomes" id="UP000033881"/>
    </source>
</evidence>
<comment type="function">
    <text evidence="8">Very low-fidelity DNA ligase that seals nicks in double-stranded DNA during DNA repair. Together with the viral repair DNA polymerase X, fills the single nucleotide gaps generated by the AP endonuclease. It is not essential for viral replication and recombination. Displays a very low adenylation activity towards DNA with 3'-dideoxy- or 3'-amino-terminated nicks compared to regular nick DNA.</text>
</comment>
<gene>
    <name evidence="11" type="ORF">UT24_C0019G0039</name>
</gene>
<name>A0A0G0PPA6_9BACT</name>
<dbReference type="Pfam" id="PF01068">
    <property type="entry name" value="DNA_ligase_A_M"/>
    <property type="match status" value="1"/>
</dbReference>
<organism evidence="11 12">
    <name type="scientific">Candidatus Woesebacteria bacterium GW2011_GWB1_39_12</name>
    <dbReference type="NCBI Taxonomy" id="1618574"/>
    <lineage>
        <taxon>Bacteria</taxon>
        <taxon>Candidatus Woeseibacteriota</taxon>
    </lineage>
</organism>
<keyword evidence="3" id="KW-0235">DNA replication</keyword>
<evidence type="ECO:0000256" key="3">
    <source>
        <dbReference type="ARBA" id="ARBA00022705"/>
    </source>
</evidence>
<dbReference type="Gene3D" id="3.30.470.30">
    <property type="entry name" value="DNA ligase/mRNA capping enzyme"/>
    <property type="match status" value="1"/>
</dbReference>
<dbReference type="InterPro" id="IPR012340">
    <property type="entry name" value="NA-bd_OB-fold"/>
</dbReference>
<keyword evidence="5" id="KW-0234">DNA repair</keyword>
<comment type="caution">
    <text evidence="11">The sequence shown here is derived from an EMBL/GenBank/DDBJ whole genome shotgun (WGS) entry which is preliminary data.</text>
</comment>
<dbReference type="Pfam" id="PF14743">
    <property type="entry name" value="DNA_ligase_OB_2"/>
    <property type="match status" value="1"/>
</dbReference>
<accession>A0A0G0PPA6</accession>
<proteinExistence type="predicted"/>
<dbReference type="GO" id="GO:0006260">
    <property type="term" value="P:DNA replication"/>
    <property type="evidence" value="ECO:0007669"/>
    <property type="project" value="UniProtKB-KW"/>
</dbReference>
<keyword evidence="2 11" id="KW-0436">Ligase</keyword>
<comment type="catalytic activity">
    <reaction evidence="7">
        <text>ATP + (deoxyribonucleotide)n-3'-hydroxyl + 5'-phospho-(deoxyribonucleotide)m = (deoxyribonucleotide)n+m + AMP + diphosphate.</text>
        <dbReference type="EC" id="6.5.1.1"/>
    </reaction>
</comment>
<dbReference type="GO" id="GO:0003910">
    <property type="term" value="F:DNA ligase (ATP) activity"/>
    <property type="evidence" value="ECO:0007669"/>
    <property type="project" value="UniProtKB-EC"/>
</dbReference>
<dbReference type="PANTHER" id="PTHR47810:SF5">
    <property type="entry name" value="LIGASE, PUTATIVE-RELATED"/>
    <property type="match status" value="1"/>
</dbReference>
<evidence type="ECO:0000256" key="1">
    <source>
        <dbReference type="ARBA" id="ARBA00004328"/>
    </source>
</evidence>
<dbReference type="GO" id="GO:0006310">
    <property type="term" value="P:DNA recombination"/>
    <property type="evidence" value="ECO:0007669"/>
    <property type="project" value="InterPro"/>
</dbReference>
<evidence type="ECO:0000313" key="11">
    <source>
        <dbReference type="EMBL" id="KKQ99999.1"/>
    </source>
</evidence>
<evidence type="ECO:0000259" key="9">
    <source>
        <dbReference type="Pfam" id="PF01068"/>
    </source>
</evidence>
<comment type="subcellular location">
    <subcellularLocation>
        <location evidence="1">Virion</location>
    </subcellularLocation>
</comment>
<dbReference type="SUPFAM" id="SSF56091">
    <property type="entry name" value="DNA ligase/mRNA capping enzyme, catalytic domain"/>
    <property type="match status" value="1"/>
</dbReference>
<dbReference type="InterPro" id="IPR029319">
    <property type="entry name" value="DNA_ligase_OB"/>
</dbReference>
<dbReference type="GO" id="GO:0005524">
    <property type="term" value="F:ATP binding"/>
    <property type="evidence" value="ECO:0007669"/>
    <property type="project" value="InterPro"/>
</dbReference>
<feature type="domain" description="DNA ligase OB-like" evidence="10">
    <location>
        <begin position="314"/>
        <end position="372"/>
    </location>
</feature>
<dbReference type="AlphaFoldDB" id="A0A0G0PPA6"/>
<dbReference type="GO" id="GO:0006281">
    <property type="term" value="P:DNA repair"/>
    <property type="evidence" value="ECO:0007669"/>
    <property type="project" value="UniProtKB-KW"/>
</dbReference>